<dbReference type="GO" id="GO:0008270">
    <property type="term" value="F:zinc ion binding"/>
    <property type="evidence" value="ECO:0007669"/>
    <property type="project" value="InterPro"/>
</dbReference>
<dbReference type="InterPro" id="IPR036864">
    <property type="entry name" value="Zn2-C6_fun-type_DNA-bd_sf"/>
</dbReference>
<reference evidence="5" key="1">
    <citation type="submission" date="2020-04" db="EMBL/GenBank/DDBJ databases">
        <title>Analysis of mating type loci in Filobasidium floriforme.</title>
        <authorList>
            <person name="Nowrousian M."/>
        </authorList>
    </citation>
    <scope>NUCLEOTIDE SEQUENCE</scope>
    <source>
        <strain evidence="5">CBS 6242</strain>
    </source>
</reference>
<feature type="compositionally biased region" description="Low complexity" evidence="3">
    <location>
        <begin position="154"/>
        <end position="166"/>
    </location>
</feature>
<keyword evidence="2" id="KW-0539">Nucleus</keyword>
<name>A0A8K0JEJ4_9TREE</name>
<feature type="region of interest" description="Disordered" evidence="3">
    <location>
        <begin position="1"/>
        <end position="22"/>
    </location>
</feature>
<feature type="compositionally biased region" description="Basic and acidic residues" evidence="3">
    <location>
        <begin position="258"/>
        <end position="269"/>
    </location>
</feature>
<dbReference type="Pfam" id="PF04082">
    <property type="entry name" value="Fungal_trans"/>
    <property type="match status" value="1"/>
</dbReference>
<evidence type="ECO:0000313" key="5">
    <source>
        <dbReference type="EMBL" id="KAG7527766.1"/>
    </source>
</evidence>
<feature type="domain" description="Zn(2)-C6 fungal-type" evidence="4">
    <location>
        <begin position="79"/>
        <end position="111"/>
    </location>
</feature>
<dbReference type="CDD" id="cd00067">
    <property type="entry name" value="GAL4"/>
    <property type="match status" value="1"/>
</dbReference>
<evidence type="ECO:0000256" key="3">
    <source>
        <dbReference type="SAM" id="MobiDB-lite"/>
    </source>
</evidence>
<dbReference type="Gene3D" id="4.10.240.10">
    <property type="entry name" value="Zn(2)-C6 fungal-type DNA-binding domain"/>
    <property type="match status" value="1"/>
</dbReference>
<dbReference type="SUPFAM" id="SSF57701">
    <property type="entry name" value="Zn2/Cys6 DNA-binding domain"/>
    <property type="match status" value="1"/>
</dbReference>
<dbReference type="GO" id="GO:0000981">
    <property type="term" value="F:DNA-binding transcription factor activity, RNA polymerase II-specific"/>
    <property type="evidence" value="ECO:0007669"/>
    <property type="project" value="InterPro"/>
</dbReference>
<dbReference type="InterPro" id="IPR001138">
    <property type="entry name" value="Zn2Cys6_DnaBD"/>
</dbReference>
<dbReference type="PANTHER" id="PTHR47783:SF1">
    <property type="entry name" value="ZN(II)2CYS6 TRANSCRIPTION FACTOR (EUROFUNG)"/>
    <property type="match status" value="1"/>
</dbReference>
<evidence type="ECO:0000313" key="6">
    <source>
        <dbReference type="Proteomes" id="UP000812966"/>
    </source>
</evidence>
<dbReference type="CDD" id="cd12148">
    <property type="entry name" value="fungal_TF_MHR"/>
    <property type="match status" value="1"/>
</dbReference>
<dbReference type="PROSITE" id="PS00463">
    <property type="entry name" value="ZN2_CY6_FUNGAL_1"/>
    <property type="match status" value="1"/>
</dbReference>
<dbReference type="Proteomes" id="UP000812966">
    <property type="component" value="Unassembled WGS sequence"/>
</dbReference>
<protein>
    <recommendedName>
        <fullName evidence="4">Zn(2)-C6 fungal-type domain-containing protein</fullName>
    </recommendedName>
</protein>
<keyword evidence="6" id="KW-1185">Reference proteome</keyword>
<dbReference type="PANTHER" id="PTHR47783">
    <property type="entry name" value="ZN(II)2CYS6 TRANSCRIPTION FACTOR (EUROFUNG)-RELATED"/>
    <property type="match status" value="1"/>
</dbReference>
<dbReference type="GO" id="GO:0003677">
    <property type="term" value="F:DNA binding"/>
    <property type="evidence" value="ECO:0007669"/>
    <property type="project" value="InterPro"/>
</dbReference>
<gene>
    <name evidence="5" type="ORF">FFLO_06608</name>
</gene>
<feature type="region of interest" description="Disordered" evidence="3">
    <location>
        <begin position="113"/>
        <end position="223"/>
    </location>
</feature>
<evidence type="ECO:0000256" key="2">
    <source>
        <dbReference type="ARBA" id="ARBA00023242"/>
    </source>
</evidence>
<feature type="region of interest" description="Disordered" evidence="3">
    <location>
        <begin position="244"/>
        <end position="288"/>
    </location>
</feature>
<keyword evidence="1" id="KW-0479">Metal-binding</keyword>
<evidence type="ECO:0000259" key="4">
    <source>
        <dbReference type="PROSITE" id="PS50048"/>
    </source>
</evidence>
<dbReference type="Pfam" id="PF00172">
    <property type="entry name" value="Zn_clus"/>
    <property type="match status" value="1"/>
</dbReference>
<comment type="caution">
    <text evidence="5">The sequence shown here is derived from an EMBL/GenBank/DDBJ whole genome shotgun (WGS) entry which is preliminary data.</text>
</comment>
<dbReference type="PROSITE" id="PS50048">
    <property type="entry name" value="ZN2_CY6_FUNGAL_2"/>
    <property type="match status" value="1"/>
</dbReference>
<dbReference type="AlphaFoldDB" id="A0A8K0JEJ4"/>
<sequence length="854" mass="93042">MSALSDTDGSSSTEPRGQRTDNVSPVVLHASADPPLANTGPSSTSTTLDLSMFPTALQAQLAQFTVDLQDYKSARTSLACNHCRSRKIKCSGDRPVCSACTKSGAGETCQYPQGHAKRRKRSAIAMESARTVDEEDTSSTRTTQRHHSELGDGTSLSAEQTASSSSNRFQTLRSAATLTPTKKARTEDVETQQLQMEISGPAPDFVRSRGASELDTGSQLQQRQHVQIQGCDYDWSFFGEMRDSTTPSNFEAGPSKSHRTDNNHLERSRRSQSVQEPTAALGINPKSGGSTRLRVPYFRGATAIAPGYKRVTADVSAPSSPSRRSRSSLRMTTASSVAIMSEDGGRPHPTAIDHLCPIFRSGFLYFFPLCQSLDENSGLDRQPSYIQNIVCALAARFSPTYSPSTPADRGPFASAADVWSSTAKEQVNRQLAVANLDLVEALLMISWYEFSADRDGVSFRYSGMAFRMAQDLGLDRQWDAGQDSIRDGSGPVDRSLRLHLALCMMDAIMTIGTGRNGMYQHQISPVYTFPTLSIADGQTLSDPFPYLANILAVAGTTTQIMLAQDSPAYQREQLNALQLALNGFDAALPDELRFQTATFRSYVPLLQGGAFVLIHYDIDRLIILVHDPTLLLLERHTPGPDLVDLDGREISISSAKSILDIVSFAELIDPKSISQPWINYPLYIASRVFLAQTLRQRQNGQNPAPSRARVASTASANYQRIVAILANLETTWSGVRYIRQVVSQRAEGIELADLSASATETSRLANSNPAEGQHATPDGWLSQDLLGFGLTGTMNSPSDHRYTFVYPPGVGNQPDSISPTQPAIVDQSLVPFDIAWAEAFLADLETPCRDAPMT</sequence>
<organism evidence="5 6">
    <name type="scientific">Filobasidium floriforme</name>
    <dbReference type="NCBI Taxonomy" id="5210"/>
    <lineage>
        <taxon>Eukaryota</taxon>
        <taxon>Fungi</taxon>
        <taxon>Dikarya</taxon>
        <taxon>Basidiomycota</taxon>
        <taxon>Agaricomycotina</taxon>
        <taxon>Tremellomycetes</taxon>
        <taxon>Filobasidiales</taxon>
        <taxon>Filobasidiaceae</taxon>
        <taxon>Filobasidium</taxon>
    </lineage>
</organism>
<feature type="compositionally biased region" description="Polar residues" evidence="3">
    <location>
        <begin position="167"/>
        <end position="180"/>
    </location>
</feature>
<evidence type="ECO:0000256" key="1">
    <source>
        <dbReference type="ARBA" id="ARBA00022723"/>
    </source>
</evidence>
<proteinExistence type="predicted"/>
<dbReference type="InterPro" id="IPR007219">
    <property type="entry name" value="XnlR_reg_dom"/>
</dbReference>
<accession>A0A8K0JEJ4</accession>
<dbReference type="GO" id="GO:0006351">
    <property type="term" value="P:DNA-templated transcription"/>
    <property type="evidence" value="ECO:0007669"/>
    <property type="project" value="InterPro"/>
</dbReference>
<dbReference type="EMBL" id="JABELV010000231">
    <property type="protein sequence ID" value="KAG7527766.1"/>
    <property type="molecule type" value="Genomic_DNA"/>
</dbReference>
<dbReference type="SMART" id="SM00066">
    <property type="entry name" value="GAL4"/>
    <property type="match status" value="1"/>
</dbReference>